<organism evidence="2 3">
    <name type="scientific">Alicyclobacillus cellulosilyticus</name>
    <dbReference type="NCBI Taxonomy" id="1003997"/>
    <lineage>
        <taxon>Bacteria</taxon>
        <taxon>Bacillati</taxon>
        <taxon>Bacillota</taxon>
        <taxon>Bacilli</taxon>
        <taxon>Bacillales</taxon>
        <taxon>Alicyclobacillaceae</taxon>
        <taxon>Alicyclobacillus</taxon>
    </lineage>
</organism>
<evidence type="ECO:0000313" key="2">
    <source>
        <dbReference type="EMBL" id="GGJ12890.1"/>
    </source>
</evidence>
<name>A0A917NN23_9BACL</name>
<evidence type="ECO:0000259" key="1">
    <source>
        <dbReference type="Pfam" id="PF09983"/>
    </source>
</evidence>
<protein>
    <recommendedName>
        <fullName evidence="1">Wadjet protein JetD C-terminal domain-containing protein</fullName>
    </recommendedName>
</protein>
<reference evidence="2" key="2">
    <citation type="submission" date="2020-09" db="EMBL/GenBank/DDBJ databases">
        <authorList>
            <person name="Sun Q."/>
            <person name="Ohkuma M."/>
        </authorList>
    </citation>
    <scope>NUCLEOTIDE SEQUENCE</scope>
    <source>
        <strain evidence="2">JCM 18487</strain>
    </source>
</reference>
<gene>
    <name evidence="2" type="ORF">GCM10010885_22770</name>
</gene>
<keyword evidence="3" id="KW-1185">Reference proteome</keyword>
<sequence>MSEGWAADNRLSPLAQAVLHQLLDRLERSRGQAQGGAADGPSRPARRIQVRMTDEVVPGYLAGTLDPAARRALHADLARLEADGVIALRWVKFEEGNLLERVYLTPDGVAAAYRLLGRRPVRDVLAEVAGELMAWRASLPHALPPGWSWLDRWLEEVLPALRAGRAPAHGMPGGVAEVRRLLAVLSGLMQQGGTPVPVRVFSKRCLGDSKAFERYVKARLVSLVRRYALPVWGVAPEAYADDAVLLRELGLEVTHDLIAFCGPLRFRLRAGPVVDAGAFPAGLALDAADVAELMVVDLPVRRVITIENKANYREYVRRERRADEVVVFLGGFASPGQREFLRRLRAAWQHGTPCLLHWGDLDYGGILILQHLRDTCWPDAQPWRMEPGLLAAYADLLEPFDAAYRRRLEGLRADPRYAWAHPLVDALLARGGTLEQEALLT</sequence>
<dbReference type="Proteomes" id="UP000637695">
    <property type="component" value="Unassembled WGS sequence"/>
</dbReference>
<dbReference type="RefSeq" id="WP_188883223.1">
    <property type="nucleotide sequence ID" value="NZ_BMOY01000048.1"/>
</dbReference>
<accession>A0A917NN23</accession>
<dbReference type="Pfam" id="PF09983">
    <property type="entry name" value="JetD_C"/>
    <property type="match status" value="1"/>
</dbReference>
<reference evidence="2" key="1">
    <citation type="journal article" date="2014" name="Int. J. Syst. Evol. Microbiol.">
        <title>Complete genome sequence of Corynebacterium casei LMG S-19264T (=DSM 44701T), isolated from a smear-ripened cheese.</title>
        <authorList>
            <consortium name="US DOE Joint Genome Institute (JGI-PGF)"/>
            <person name="Walter F."/>
            <person name="Albersmeier A."/>
            <person name="Kalinowski J."/>
            <person name="Ruckert C."/>
        </authorList>
    </citation>
    <scope>NUCLEOTIDE SEQUENCE</scope>
    <source>
        <strain evidence="2">JCM 18487</strain>
    </source>
</reference>
<comment type="caution">
    <text evidence="2">The sequence shown here is derived from an EMBL/GenBank/DDBJ whole genome shotgun (WGS) entry which is preliminary data.</text>
</comment>
<feature type="domain" description="Wadjet protein JetD C-terminal" evidence="1">
    <location>
        <begin position="281"/>
        <end position="439"/>
    </location>
</feature>
<evidence type="ECO:0000313" key="3">
    <source>
        <dbReference type="Proteomes" id="UP000637695"/>
    </source>
</evidence>
<dbReference type="AlphaFoldDB" id="A0A917NN23"/>
<dbReference type="EMBL" id="BMOY01000048">
    <property type="protein sequence ID" value="GGJ12890.1"/>
    <property type="molecule type" value="Genomic_DNA"/>
</dbReference>
<dbReference type="InterPro" id="IPR024534">
    <property type="entry name" value="JetD_C"/>
</dbReference>
<proteinExistence type="predicted"/>